<dbReference type="OMA" id="ETELRMD"/>
<feature type="compositionally biased region" description="Basic and acidic residues" evidence="1">
    <location>
        <begin position="121"/>
        <end position="133"/>
    </location>
</feature>
<name>A0A1M2V751_TRAPU</name>
<evidence type="ECO:0000313" key="2">
    <source>
        <dbReference type="EMBL" id="OJT03377.1"/>
    </source>
</evidence>
<dbReference type="OrthoDB" id="2687560at2759"/>
<reference evidence="2 3" key="1">
    <citation type="submission" date="2016-10" db="EMBL/GenBank/DDBJ databases">
        <title>Genome sequence of the basidiomycete white-rot fungus Trametes pubescens.</title>
        <authorList>
            <person name="Makela M.R."/>
            <person name="Granchi Z."/>
            <person name="Peng M."/>
            <person name="De Vries R.P."/>
            <person name="Grigoriev I."/>
            <person name="Riley R."/>
            <person name="Hilden K."/>
        </authorList>
    </citation>
    <scope>NUCLEOTIDE SEQUENCE [LARGE SCALE GENOMIC DNA]</scope>
    <source>
        <strain evidence="2 3">FBCC735</strain>
    </source>
</reference>
<accession>A0A1M2V751</accession>
<dbReference type="AlphaFoldDB" id="A0A1M2V751"/>
<feature type="region of interest" description="Disordered" evidence="1">
    <location>
        <begin position="188"/>
        <end position="319"/>
    </location>
</feature>
<feature type="compositionally biased region" description="Pro residues" evidence="1">
    <location>
        <begin position="238"/>
        <end position="250"/>
    </location>
</feature>
<proteinExistence type="predicted"/>
<comment type="caution">
    <text evidence="2">The sequence shown here is derived from an EMBL/GenBank/DDBJ whole genome shotgun (WGS) entry which is preliminary data.</text>
</comment>
<dbReference type="STRING" id="154538.A0A1M2V751"/>
<protein>
    <submittedName>
        <fullName evidence="2">Uncharacterized protein</fullName>
    </submittedName>
</protein>
<feature type="region of interest" description="Disordered" evidence="1">
    <location>
        <begin position="121"/>
        <end position="147"/>
    </location>
</feature>
<organism evidence="2 3">
    <name type="scientific">Trametes pubescens</name>
    <name type="common">White-rot fungus</name>
    <dbReference type="NCBI Taxonomy" id="154538"/>
    <lineage>
        <taxon>Eukaryota</taxon>
        <taxon>Fungi</taxon>
        <taxon>Dikarya</taxon>
        <taxon>Basidiomycota</taxon>
        <taxon>Agaricomycotina</taxon>
        <taxon>Agaricomycetes</taxon>
        <taxon>Polyporales</taxon>
        <taxon>Polyporaceae</taxon>
        <taxon>Trametes</taxon>
    </lineage>
</organism>
<dbReference type="Proteomes" id="UP000184267">
    <property type="component" value="Unassembled WGS sequence"/>
</dbReference>
<sequence>MNTTPNSAAAATGQTQRPRILLRELRKRRHPRRSDSLPCLQLAPENRPFFVCGACQFPNVLCELCPWCLARCEAAALVAVVVRRRLSSPTLLNDAQKVQLARIEARRRGLCAAALSHAGRREGSAPDDLRELGGCEGQPEPATVDRVRREHRNAVLYSAADVVATTTADSSLQPFLAEITATHLENLEQEQGLEQGPTTRKPSPRSTSSARPSTRPCTTPPRMSPTRDVAATEHSEPRTPPSGPPSPLPHTPSLRRKRRMSVLRQRSSCSLRRRATTTGSPVSHRRSDTAPSTPASPRLKANSVRFSSPPPGPDPDMIPLGHPQRPLYTAIRKNMLRPSSPAPSVRGSLDATFDTSMLERGTRSLDIPRFNSLGRSYLSVAAYSRPVLFPPSASGFSVSGETELRMDLARSRSMEGVPSDFAFSEVKPDASRMKAKMKSFGKTLKGLLKGKI</sequence>
<evidence type="ECO:0000256" key="1">
    <source>
        <dbReference type="SAM" id="MobiDB-lite"/>
    </source>
</evidence>
<feature type="compositionally biased region" description="Low complexity" evidence="1">
    <location>
        <begin position="189"/>
        <end position="217"/>
    </location>
</feature>
<dbReference type="EMBL" id="MNAD01001618">
    <property type="protein sequence ID" value="OJT03377.1"/>
    <property type="molecule type" value="Genomic_DNA"/>
</dbReference>
<gene>
    <name evidence="2" type="ORF">TRAPUB_6046</name>
</gene>
<evidence type="ECO:0000313" key="3">
    <source>
        <dbReference type="Proteomes" id="UP000184267"/>
    </source>
</evidence>
<keyword evidence="3" id="KW-1185">Reference proteome</keyword>